<dbReference type="EMBL" id="CAJNNV010003737">
    <property type="protein sequence ID" value="CAE8589516.1"/>
    <property type="molecule type" value="Genomic_DNA"/>
</dbReference>
<dbReference type="EMBL" id="CAJNNW010023936">
    <property type="protein sequence ID" value="CAE8671402.1"/>
    <property type="molecule type" value="Genomic_DNA"/>
</dbReference>
<proteinExistence type="predicted"/>
<evidence type="ECO:0000313" key="4">
    <source>
        <dbReference type="Proteomes" id="UP000654075"/>
    </source>
</evidence>
<comment type="caution">
    <text evidence="2">The sequence shown here is derived from an EMBL/GenBank/DDBJ whole genome shotgun (WGS) entry which is preliminary data.</text>
</comment>
<sequence length="507" mass="56569">MATYEDGSLEAALQAAEAGEIVEAEAEEEEVDDDDEGVQEHLKDAVEGTLRLKRMLSQDDEAPEFEELGGKKKKAKIVSERSAEDEAKITQLLTQWALLQDRVTRHVLEGMTGEEMTAMIASGYAPDHFNQWKSPPELVHTHVALTREKVGPGSGAVDTIVAFRARWKLGPETEPVLRKLSHKDLRYVVNRFNGGEFALEELVAQAATAEHEESTATGALPDAPGCAMMGRFGRLELIDPLADCAVFGDADLSFAVKLAKHRTALGHVGRVIATTFETLECLRERYSEIDDTIKTLEDHFAEVFHGVDCTRIAVNENFKGLEGKFGCVYYNFPHAGAVKGFFDGHPCVNWRHENLMRLFFRALRSFMKPGGLVKVSSSKQAVGIRYYYICDGALQSEFQHIETVPFQEWHLSKYNRSYGDKRDAYRRPEKGEGYNVQRAEFDMLYCFKYEPSGNAPGPVKIRMPPKFGVLAACTDGPFKSLVGEGKRALATQLYKRFVTEISGEHVG</sequence>
<keyword evidence="4" id="KW-1185">Reference proteome</keyword>
<dbReference type="Proteomes" id="UP000654075">
    <property type="component" value="Unassembled WGS sequence"/>
</dbReference>
<dbReference type="GO" id="GO:0070042">
    <property type="term" value="F:rRNA (uridine-N3-)-methyltransferase activity"/>
    <property type="evidence" value="ECO:0007669"/>
    <property type="project" value="InterPro"/>
</dbReference>
<reference evidence="2" key="1">
    <citation type="submission" date="2021-02" db="EMBL/GenBank/DDBJ databases">
        <authorList>
            <person name="Dougan E. K."/>
            <person name="Rhodes N."/>
            <person name="Thang M."/>
            <person name="Chan C."/>
        </authorList>
    </citation>
    <scope>NUCLEOTIDE SEQUENCE</scope>
</reference>
<dbReference type="OrthoDB" id="428311at2759"/>
<protein>
    <recommendedName>
        <fullName evidence="1">25S rRNA (uridine-N(3))-methyltransferase BMT5-like domain-containing protein</fullName>
    </recommendedName>
</protein>
<organism evidence="2 4">
    <name type="scientific">Polarella glacialis</name>
    <name type="common">Dinoflagellate</name>
    <dbReference type="NCBI Taxonomy" id="89957"/>
    <lineage>
        <taxon>Eukaryota</taxon>
        <taxon>Sar</taxon>
        <taxon>Alveolata</taxon>
        <taxon>Dinophyceae</taxon>
        <taxon>Suessiales</taxon>
        <taxon>Suessiaceae</taxon>
        <taxon>Polarella</taxon>
    </lineage>
</organism>
<evidence type="ECO:0000313" key="3">
    <source>
        <dbReference type="EMBL" id="CAE8671402.1"/>
    </source>
</evidence>
<dbReference type="GO" id="GO:0070475">
    <property type="term" value="P:rRNA base methylation"/>
    <property type="evidence" value="ECO:0007669"/>
    <property type="project" value="InterPro"/>
</dbReference>
<name>A0A813DSK3_POLGL</name>
<feature type="domain" description="25S rRNA (uridine-N(3))-methyltransferase BMT5-like" evidence="1">
    <location>
        <begin position="248"/>
        <end position="416"/>
    </location>
</feature>
<gene>
    <name evidence="2" type="ORF">PGLA1383_LOCUS8273</name>
    <name evidence="3" type="ORF">PGLA2088_LOCUS17701</name>
</gene>
<accession>A0A813DSK3</accession>
<dbReference type="InterPro" id="IPR019446">
    <property type="entry name" value="BMT5-like"/>
</dbReference>
<dbReference type="Proteomes" id="UP000626109">
    <property type="component" value="Unassembled WGS sequence"/>
</dbReference>
<dbReference type="AlphaFoldDB" id="A0A813DSK3"/>
<dbReference type="Pfam" id="PF10354">
    <property type="entry name" value="BMT5-like"/>
    <property type="match status" value="1"/>
</dbReference>
<evidence type="ECO:0000259" key="1">
    <source>
        <dbReference type="Pfam" id="PF10354"/>
    </source>
</evidence>
<evidence type="ECO:0000313" key="2">
    <source>
        <dbReference type="EMBL" id="CAE8589516.1"/>
    </source>
</evidence>